<dbReference type="EMBL" id="SRLO01001699">
    <property type="protein sequence ID" value="TNN35847.1"/>
    <property type="molecule type" value="Genomic_DNA"/>
</dbReference>
<sequence length="315" mass="34620">MYFKTEEHRVVVRGSGPHVWRRPWRRLNRLMRSQNTSPSQCPSPAEAPMDPQRVSGSLALLSAMQTSGAKSSSSSGNRRRMSREYLEYPLCDSRALFSVSRALVFSTMSATGMPLCRCSPIRAFSFSTALLHFLSSMWSLHLREKEKTSGVSLRRRGPGLPEELLLHAVLESEVCVEGHGRGSLVVRKVPVLLEEVCDDIGGLLLGIYARSIPLSQPIRGLLAPDNGVNLMPVTQNSGGRWPVCEVALGLRTVPGLCGADTLPLCRQLSSRHSEVWEAVCRIGSKLRRGRRACDRGTLRPRAGSGGSSEEGNWET</sequence>
<reference evidence="1 2" key="1">
    <citation type="submission" date="2019-03" db="EMBL/GenBank/DDBJ databases">
        <title>First draft genome of Liparis tanakae, snailfish: a comprehensive survey of snailfish specific genes.</title>
        <authorList>
            <person name="Kim W."/>
            <person name="Song I."/>
            <person name="Jeong J.-H."/>
            <person name="Kim D."/>
            <person name="Kim S."/>
            <person name="Ryu S."/>
            <person name="Song J.Y."/>
            <person name="Lee S.K."/>
        </authorList>
    </citation>
    <scope>NUCLEOTIDE SEQUENCE [LARGE SCALE GENOMIC DNA]</scope>
    <source>
        <tissue evidence="1">Muscle</tissue>
    </source>
</reference>
<protein>
    <submittedName>
        <fullName evidence="1">Uncharacterized protein</fullName>
    </submittedName>
</protein>
<evidence type="ECO:0000313" key="2">
    <source>
        <dbReference type="Proteomes" id="UP000314294"/>
    </source>
</evidence>
<organism evidence="1 2">
    <name type="scientific">Liparis tanakae</name>
    <name type="common">Tanaka's snailfish</name>
    <dbReference type="NCBI Taxonomy" id="230148"/>
    <lineage>
        <taxon>Eukaryota</taxon>
        <taxon>Metazoa</taxon>
        <taxon>Chordata</taxon>
        <taxon>Craniata</taxon>
        <taxon>Vertebrata</taxon>
        <taxon>Euteleostomi</taxon>
        <taxon>Actinopterygii</taxon>
        <taxon>Neopterygii</taxon>
        <taxon>Teleostei</taxon>
        <taxon>Neoteleostei</taxon>
        <taxon>Acanthomorphata</taxon>
        <taxon>Eupercaria</taxon>
        <taxon>Perciformes</taxon>
        <taxon>Cottioidei</taxon>
        <taxon>Cottales</taxon>
        <taxon>Liparidae</taxon>
        <taxon>Liparis</taxon>
    </lineage>
</organism>
<keyword evidence="2" id="KW-1185">Reference proteome</keyword>
<name>A0A4Z2F3W8_9TELE</name>
<gene>
    <name evidence="1" type="ORF">EYF80_053995</name>
</gene>
<comment type="caution">
    <text evidence="1">The sequence shown here is derived from an EMBL/GenBank/DDBJ whole genome shotgun (WGS) entry which is preliminary data.</text>
</comment>
<evidence type="ECO:0000313" key="1">
    <source>
        <dbReference type="EMBL" id="TNN35847.1"/>
    </source>
</evidence>
<dbReference type="Proteomes" id="UP000314294">
    <property type="component" value="Unassembled WGS sequence"/>
</dbReference>
<accession>A0A4Z2F3W8</accession>
<dbReference type="AlphaFoldDB" id="A0A4Z2F3W8"/>
<proteinExistence type="predicted"/>